<proteinExistence type="predicted"/>
<evidence type="ECO:0000256" key="1">
    <source>
        <dbReference type="SAM" id="MobiDB-lite"/>
    </source>
</evidence>
<comment type="caution">
    <text evidence="2">The sequence shown here is derived from an EMBL/GenBank/DDBJ whole genome shotgun (WGS) entry which is preliminary data.</text>
</comment>
<evidence type="ECO:0000313" key="2">
    <source>
        <dbReference type="EMBL" id="GAA5054667.1"/>
    </source>
</evidence>
<gene>
    <name evidence="2" type="ORF">GCM10023318_29940</name>
</gene>
<name>A0ABP9KF68_9NOCA</name>
<feature type="region of interest" description="Disordered" evidence="1">
    <location>
        <begin position="1"/>
        <end position="42"/>
    </location>
</feature>
<organism evidence="2 3">
    <name type="scientific">Nocardia callitridis</name>
    <dbReference type="NCBI Taxonomy" id="648753"/>
    <lineage>
        <taxon>Bacteria</taxon>
        <taxon>Bacillati</taxon>
        <taxon>Actinomycetota</taxon>
        <taxon>Actinomycetes</taxon>
        <taxon>Mycobacteriales</taxon>
        <taxon>Nocardiaceae</taxon>
        <taxon>Nocardia</taxon>
    </lineage>
</organism>
<dbReference type="EMBL" id="BAABJM010000002">
    <property type="protein sequence ID" value="GAA5054667.1"/>
    <property type="molecule type" value="Genomic_DNA"/>
</dbReference>
<evidence type="ECO:0000313" key="3">
    <source>
        <dbReference type="Proteomes" id="UP001500603"/>
    </source>
</evidence>
<keyword evidence="3" id="KW-1185">Reference proteome</keyword>
<reference evidence="3" key="1">
    <citation type="journal article" date="2019" name="Int. J. Syst. Evol. Microbiol.">
        <title>The Global Catalogue of Microorganisms (GCM) 10K type strain sequencing project: providing services to taxonomists for standard genome sequencing and annotation.</title>
        <authorList>
            <consortium name="The Broad Institute Genomics Platform"/>
            <consortium name="The Broad Institute Genome Sequencing Center for Infectious Disease"/>
            <person name="Wu L."/>
            <person name="Ma J."/>
        </authorList>
    </citation>
    <scope>NUCLEOTIDE SEQUENCE [LARGE SCALE GENOMIC DNA]</scope>
    <source>
        <strain evidence="3">JCM 18298</strain>
    </source>
</reference>
<accession>A0ABP9KF68</accession>
<sequence length="59" mass="6736">MSTLDRLVPPLNANARTETTGRAAIDHASKHRVDRRPTRAGPWDRRSIRAGWYAHTIEE</sequence>
<protein>
    <submittedName>
        <fullName evidence="2">Uncharacterized protein</fullName>
    </submittedName>
</protein>
<dbReference type="Proteomes" id="UP001500603">
    <property type="component" value="Unassembled WGS sequence"/>
</dbReference>